<evidence type="ECO:0000313" key="2">
    <source>
        <dbReference type="EMBL" id="RNL53403.1"/>
    </source>
</evidence>
<proteinExistence type="predicted"/>
<dbReference type="InterPro" id="IPR009305">
    <property type="entry name" value="Mpo1-like"/>
</dbReference>
<dbReference type="EMBL" id="RBEE01000014">
    <property type="protein sequence ID" value="RNL53403.1"/>
    <property type="molecule type" value="Genomic_DNA"/>
</dbReference>
<accession>A0A3N0BVK1</accession>
<reference evidence="2 3" key="1">
    <citation type="submission" date="2018-10" db="EMBL/GenBank/DDBJ databases">
        <title>Genome sequencing of Pedobacter jejuensis TNB23.</title>
        <authorList>
            <person name="Cho Y.-J."/>
            <person name="Cho A."/>
            <person name="Kim O.-S."/>
        </authorList>
    </citation>
    <scope>NUCLEOTIDE SEQUENCE [LARGE SCALE GENOMIC DNA]</scope>
    <source>
        <strain evidence="2 3">TNB23</strain>
    </source>
</reference>
<feature type="transmembrane region" description="Helical" evidence="1">
    <location>
        <begin position="27"/>
        <end position="46"/>
    </location>
</feature>
<sequence>MSNKKFKSLKEFYPFYLSQHTNTTSRVMHFIGTGLIALLFFTGFLFHQWRFFLLMPVVGYSFAWVGHYFFEKNKPATFQYPLYSLASDFILFYDLLTGKQSFEVDNTRS</sequence>
<dbReference type="PANTHER" id="PTHR34205:SF2">
    <property type="entry name" value="DUF962 DOMAIN-CONTAINING PROTEIN"/>
    <property type="match status" value="1"/>
</dbReference>
<dbReference type="Proteomes" id="UP000274046">
    <property type="component" value="Unassembled WGS sequence"/>
</dbReference>
<gene>
    <name evidence="2" type="ORF">D7004_09995</name>
</gene>
<comment type="caution">
    <text evidence="2">The sequence shown here is derived from an EMBL/GenBank/DDBJ whole genome shotgun (WGS) entry which is preliminary data.</text>
</comment>
<feature type="transmembrane region" description="Helical" evidence="1">
    <location>
        <begin position="52"/>
        <end position="70"/>
    </location>
</feature>
<keyword evidence="1" id="KW-0812">Transmembrane</keyword>
<evidence type="ECO:0000256" key="1">
    <source>
        <dbReference type="SAM" id="Phobius"/>
    </source>
</evidence>
<keyword evidence="1" id="KW-1133">Transmembrane helix</keyword>
<dbReference type="PANTHER" id="PTHR34205">
    <property type="entry name" value="TRANSMEMBRANE PROTEIN"/>
    <property type="match status" value="1"/>
</dbReference>
<dbReference type="AlphaFoldDB" id="A0A3N0BVK1"/>
<keyword evidence="1" id="KW-0472">Membrane</keyword>
<dbReference type="RefSeq" id="WP_123205725.1">
    <property type="nucleotide sequence ID" value="NZ_RBEE01000014.1"/>
</dbReference>
<name>A0A3N0BVK1_9SPHI</name>
<organism evidence="2 3">
    <name type="scientific">Pedobacter jejuensis</name>
    <dbReference type="NCBI Taxonomy" id="1268550"/>
    <lineage>
        <taxon>Bacteria</taxon>
        <taxon>Pseudomonadati</taxon>
        <taxon>Bacteroidota</taxon>
        <taxon>Sphingobacteriia</taxon>
        <taxon>Sphingobacteriales</taxon>
        <taxon>Sphingobacteriaceae</taxon>
        <taxon>Pedobacter</taxon>
    </lineage>
</organism>
<keyword evidence="3" id="KW-1185">Reference proteome</keyword>
<evidence type="ECO:0000313" key="3">
    <source>
        <dbReference type="Proteomes" id="UP000274046"/>
    </source>
</evidence>
<protein>
    <submittedName>
        <fullName evidence="2">DUF962 domain-containing protein</fullName>
    </submittedName>
</protein>
<dbReference type="Pfam" id="PF06127">
    <property type="entry name" value="Mpo1-like"/>
    <property type="match status" value="1"/>
</dbReference>
<dbReference type="OrthoDB" id="7356072at2"/>